<comment type="similarity">
    <text evidence="1">Belongs to the MAD2 family.</text>
</comment>
<feature type="domain" description="HORMA" evidence="2">
    <location>
        <begin position="7"/>
        <end position="216"/>
    </location>
</feature>
<evidence type="ECO:0000313" key="4">
    <source>
        <dbReference type="Proteomes" id="UP000182334"/>
    </source>
</evidence>
<dbReference type="Proteomes" id="UP000182334">
    <property type="component" value="Chromosome IV"/>
</dbReference>
<dbReference type="InterPro" id="IPR036570">
    <property type="entry name" value="HORMA_dom_sf"/>
</dbReference>
<dbReference type="GO" id="GO:0016035">
    <property type="term" value="C:zeta DNA polymerase complex"/>
    <property type="evidence" value="ECO:0007669"/>
    <property type="project" value="TreeGrafter"/>
</dbReference>
<dbReference type="InterPro" id="IPR045091">
    <property type="entry name" value="Mad2-like"/>
</dbReference>
<dbReference type="PROSITE" id="PS50815">
    <property type="entry name" value="HORMA"/>
    <property type="match status" value="1"/>
</dbReference>
<evidence type="ECO:0000259" key="2">
    <source>
        <dbReference type="PROSITE" id="PS50815"/>
    </source>
</evidence>
<dbReference type="STRING" id="45354.A0A1L0DD34"/>
<name>A0A1L0DD34_9ASCO</name>
<protein>
    <submittedName>
        <fullName evidence="3">CIC11C00000001493</fullName>
    </submittedName>
</protein>
<gene>
    <name evidence="3" type="ORF">SAMEA4029010_CIC11G00000001493</name>
</gene>
<dbReference type="SUPFAM" id="SSF56019">
    <property type="entry name" value="The spindle assembly checkpoint protein mad2"/>
    <property type="match status" value="1"/>
</dbReference>
<dbReference type="Gene3D" id="3.30.900.10">
    <property type="entry name" value="HORMA domain"/>
    <property type="match status" value="1"/>
</dbReference>
<sequence>MGALTLDKALLLLRDFLVVWISQILYYNHIYEDNAYEKRQYLDVVVTQSRVPDLSKYLESFANLMVRVLVEKASGGKVHEVIVVIYDESKLHVHKRYVANFSQFVGLADKISLMDFLDGAIDVHVAKVNVPDMTWTNLHNSMRSMMFYHVEELKRTEEAAPNDYFFKLLLNVDGEVQLNSSDTTWVQLTSQNDSRPAKYVLVGEMDVGFLCFDLHNEYVMR</sequence>
<dbReference type="AlphaFoldDB" id="A0A1L0DD34"/>
<dbReference type="InterPro" id="IPR003511">
    <property type="entry name" value="HORMA_dom"/>
</dbReference>
<dbReference type="PANTHER" id="PTHR11842">
    <property type="entry name" value="MITOTIC SPINDLE ASSEMBLY CHECKPOINT PROTEIN MAD2"/>
    <property type="match status" value="1"/>
</dbReference>
<dbReference type="PANTHER" id="PTHR11842:SF10">
    <property type="entry name" value="MITOTIC SPINDLE ASSEMBLY CHECKPOINT PROTEIN MAD2B"/>
    <property type="match status" value="1"/>
</dbReference>
<evidence type="ECO:0000313" key="3">
    <source>
        <dbReference type="EMBL" id="SGZ54468.1"/>
    </source>
</evidence>
<dbReference type="OrthoDB" id="21254at2759"/>
<organism evidence="3 4">
    <name type="scientific">Sungouiella intermedia</name>
    <dbReference type="NCBI Taxonomy" id="45354"/>
    <lineage>
        <taxon>Eukaryota</taxon>
        <taxon>Fungi</taxon>
        <taxon>Dikarya</taxon>
        <taxon>Ascomycota</taxon>
        <taxon>Saccharomycotina</taxon>
        <taxon>Pichiomycetes</taxon>
        <taxon>Metschnikowiaceae</taxon>
        <taxon>Sungouiella</taxon>
    </lineage>
</organism>
<dbReference type="EMBL" id="LT635759">
    <property type="protein sequence ID" value="SGZ54468.1"/>
    <property type="molecule type" value="Genomic_DNA"/>
</dbReference>
<reference evidence="3 4" key="1">
    <citation type="submission" date="2016-10" db="EMBL/GenBank/DDBJ databases">
        <authorList>
            <person name="de Groot N.N."/>
        </authorList>
    </citation>
    <scope>NUCLEOTIDE SEQUENCE [LARGE SCALE GENOMIC DNA]</scope>
    <source>
        <strain evidence="3 4">CBS 141442</strain>
    </source>
</reference>
<evidence type="ECO:0000256" key="1">
    <source>
        <dbReference type="ARBA" id="ARBA00010348"/>
    </source>
</evidence>
<proteinExistence type="inferred from homology"/>
<dbReference type="Pfam" id="PF02301">
    <property type="entry name" value="HORMA"/>
    <property type="match status" value="1"/>
</dbReference>
<keyword evidence="4" id="KW-1185">Reference proteome</keyword>
<accession>A0A1L0DD34</accession>